<protein>
    <recommendedName>
        <fullName evidence="3">PKD domain-containing protein</fullName>
    </recommendedName>
</protein>
<evidence type="ECO:0000313" key="4">
    <source>
        <dbReference type="EMBL" id="ADB30073.1"/>
    </source>
</evidence>
<evidence type="ECO:0000313" key="5">
    <source>
        <dbReference type="Proteomes" id="UP000007967"/>
    </source>
</evidence>
<organism evidence="4 5">
    <name type="scientific">Kribbella flavida (strain DSM 17836 / JCM 10339 / NBRC 14399)</name>
    <dbReference type="NCBI Taxonomy" id="479435"/>
    <lineage>
        <taxon>Bacteria</taxon>
        <taxon>Bacillati</taxon>
        <taxon>Actinomycetota</taxon>
        <taxon>Actinomycetes</taxon>
        <taxon>Propionibacteriales</taxon>
        <taxon>Kribbellaceae</taxon>
        <taxon>Kribbella</taxon>
    </lineage>
</organism>
<feature type="domain" description="PKD" evidence="3">
    <location>
        <begin position="218"/>
        <end position="261"/>
    </location>
</feature>
<dbReference type="AlphaFoldDB" id="D2Q185"/>
<accession>D2Q185</accession>
<feature type="signal peptide" evidence="2">
    <location>
        <begin position="1"/>
        <end position="19"/>
    </location>
</feature>
<reference evidence="4 5" key="2">
    <citation type="journal article" date="2010" name="Stand. Genomic Sci.">
        <title>Complete genome sequence of Kribbella flavida type strain (IFO 14399).</title>
        <authorList>
            <person name="Pukall R."/>
            <person name="Lapidus A."/>
            <person name="Glavina Del Rio T."/>
            <person name="Copeland A."/>
            <person name="Tice H."/>
            <person name="Cheng J.-F."/>
            <person name="Lucas S."/>
            <person name="Chen F."/>
            <person name="Nolan M."/>
            <person name="LaButti K."/>
            <person name="Pati A."/>
            <person name="Ivanova N."/>
            <person name="Mavrommatis K."/>
            <person name="Mikhailova N."/>
            <person name="Pitluck S."/>
            <person name="Bruce D."/>
            <person name="Goodwin L."/>
            <person name="Land M."/>
            <person name="Hauser L."/>
            <person name="Chang Y.-J."/>
            <person name="Jeffries C.D."/>
            <person name="Chen A."/>
            <person name="Palaniappan K."/>
            <person name="Chain P."/>
            <person name="Rohde M."/>
            <person name="Goeker M."/>
            <person name="Bristow J."/>
            <person name="Eisen J.A."/>
            <person name="Markowitz V."/>
            <person name="Hugenholtz P."/>
            <person name="Kyrpides N.C."/>
            <person name="Klenk H.-P."/>
            <person name="Brettin T."/>
        </authorList>
    </citation>
    <scope>NUCLEOTIDE SEQUENCE [LARGE SCALE GENOMIC DNA]</scope>
    <source>
        <strain evidence="5">DSM 17836 / JCM 10339 / NBRC 14399</strain>
    </source>
</reference>
<dbReference type="Pfam" id="PF00801">
    <property type="entry name" value="PKD"/>
    <property type="match status" value="1"/>
</dbReference>
<name>D2Q185_KRIFD</name>
<dbReference type="STRING" id="479435.Kfla_0968"/>
<keyword evidence="2" id="KW-0732">Signal</keyword>
<feature type="chain" id="PRO_5038878549" description="PKD domain-containing protein" evidence="2">
    <location>
        <begin position="20"/>
        <end position="305"/>
    </location>
</feature>
<evidence type="ECO:0000256" key="1">
    <source>
        <dbReference type="SAM" id="MobiDB-lite"/>
    </source>
</evidence>
<dbReference type="eggNOG" id="ENOG5032ZQT">
    <property type="taxonomic scope" value="Bacteria"/>
</dbReference>
<dbReference type="Gene3D" id="2.60.40.10">
    <property type="entry name" value="Immunoglobulins"/>
    <property type="match status" value="1"/>
</dbReference>
<dbReference type="OrthoDB" id="5192284at2"/>
<evidence type="ECO:0000259" key="3">
    <source>
        <dbReference type="PROSITE" id="PS50093"/>
    </source>
</evidence>
<dbReference type="SUPFAM" id="SSF49299">
    <property type="entry name" value="PKD domain"/>
    <property type="match status" value="1"/>
</dbReference>
<dbReference type="RefSeq" id="WP_012918629.1">
    <property type="nucleotide sequence ID" value="NC_013729.1"/>
</dbReference>
<dbReference type="HOGENOM" id="CLU_911492_0_0_11"/>
<dbReference type="InterPro" id="IPR013783">
    <property type="entry name" value="Ig-like_fold"/>
</dbReference>
<dbReference type="InterPro" id="IPR035986">
    <property type="entry name" value="PKD_dom_sf"/>
</dbReference>
<reference evidence="5" key="1">
    <citation type="submission" date="2009-09" db="EMBL/GenBank/DDBJ databases">
        <title>The complete genome of Kribbella flavida DSM 17836.</title>
        <authorList>
            <consortium name="US DOE Joint Genome Institute (JGI-PGF)"/>
            <person name="Lucas S."/>
            <person name="Copeland A."/>
            <person name="Lapidus A."/>
            <person name="Glavina del Rio T."/>
            <person name="Dalin E."/>
            <person name="Tice H."/>
            <person name="Bruce D."/>
            <person name="Goodwin L."/>
            <person name="Pitluck S."/>
            <person name="Kyrpides N."/>
            <person name="Mavromatis K."/>
            <person name="Ivanova N."/>
            <person name="Saunders E."/>
            <person name="Brettin T."/>
            <person name="Detter J.C."/>
            <person name="Han C."/>
            <person name="Larimer F."/>
            <person name="Land M."/>
            <person name="Hauser L."/>
            <person name="Markowitz V."/>
            <person name="Cheng J.-F."/>
            <person name="Hugenholtz P."/>
            <person name="Woyke T."/>
            <person name="Wu D."/>
            <person name="Pukall R."/>
            <person name="Klenk H.-P."/>
            <person name="Eisen J.A."/>
        </authorList>
    </citation>
    <scope>NUCLEOTIDE SEQUENCE [LARGE SCALE GENOMIC DNA]</scope>
    <source>
        <strain evidence="5">DSM 17836 / JCM 10339 / NBRC 14399</strain>
    </source>
</reference>
<feature type="region of interest" description="Disordered" evidence="1">
    <location>
        <begin position="34"/>
        <end position="89"/>
    </location>
</feature>
<dbReference type="KEGG" id="kfl:Kfla_0968"/>
<sequence length="305" mass="32436">MTARRSALLASVVVGLATAAMVLTFQNADRAAATSNSSLSARPTAPPPGVTVDPTKEGVKAKATAKKKSRLDSSRKGKPRKKVTTAPRPQVTIPAALTRARKKDFRLNIGICGLPGPDGQRIGPGRCQPELPVDERPVEPTQSTDVEVVARRLPVPQDVTWEQVLSETKSVVFPGLQVKVQPAGRTLVNLETIVYTDQAKVSTDTVTLLGFPVDVEATPLSYTWNFGDGASVTTSSPGKPYPAKEIVHKYSKRGDVGVTLTTHYGARFNVAGTGWQYVEGTVPITGPATNLLVREAVPVLVDPPS</sequence>
<dbReference type="EMBL" id="CP001736">
    <property type="protein sequence ID" value="ADB30073.1"/>
    <property type="molecule type" value="Genomic_DNA"/>
</dbReference>
<keyword evidence="5" id="KW-1185">Reference proteome</keyword>
<proteinExistence type="predicted"/>
<dbReference type="PROSITE" id="PS50093">
    <property type="entry name" value="PKD"/>
    <property type="match status" value="1"/>
</dbReference>
<gene>
    <name evidence="4" type="ordered locus">Kfla_0968</name>
</gene>
<dbReference type="GO" id="GO:0005975">
    <property type="term" value="P:carbohydrate metabolic process"/>
    <property type="evidence" value="ECO:0007669"/>
    <property type="project" value="UniProtKB-ARBA"/>
</dbReference>
<dbReference type="CDD" id="cd00146">
    <property type="entry name" value="PKD"/>
    <property type="match status" value="1"/>
</dbReference>
<dbReference type="Proteomes" id="UP000007967">
    <property type="component" value="Chromosome"/>
</dbReference>
<dbReference type="InterPro" id="IPR000601">
    <property type="entry name" value="PKD_dom"/>
</dbReference>
<evidence type="ECO:0000256" key="2">
    <source>
        <dbReference type="SAM" id="SignalP"/>
    </source>
</evidence>